<gene>
    <name evidence="2" type="ORF">FIBSPDRAFT_867902</name>
</gene>
<accession>A0A166DJ66</accession>
<organism evidence="2 3">
    <name type="scientific">Athelia psychrophila</name>
    <dbReference type="NCBI Taxonomy" id="1759441"/>
    <lineage>
        <taxon>Eukaryota</taxon>
        <taxon>Fungi</taxon>
        <taxon>Dikarya</taxon>
        <taxon>Basidiomycota</taxon>
        <taxon>Agaricomycotina</taxon>
        <taxon>Agaricomycetes</taxon>
        <taxon>Agaricomycetidae</taxon>
        <taxon>Atheliales</taxon>
        <taxon>Atheliaceae</taxon>
        <taxon>Athelia</taxon>
    </lineage>
</organism>
<evidence type="ECO:0000256" key="1">
    <source>
        <dbReference type="SAM" id="SignalP"/>
    </source>
</evidence>
<proteinExistence type="predicted"/>
<evidence type="ECO:0000313" key="2">
    <source>
        <dbReference type="EMBL" id="KZP14775.1"/>
    </source>
</evidence>
<keyword evidence="1" id="KW-0732">Signal</keyword>
<feature type="chain" id="PRO_5007872173" evidence="1">
    <location>
        <begin position="28"/>
        <end position="119"/>
    </location>
</feature>
<feature type="signal peptide" evidence="1">
    <location>
        <begin position="1"/>
        <end position="27"/>
    </location>
</feature>
<reference evidence="2 3" key="1">
    <citation type="journal article" date="2016" name="Mol. Biol. Evol.">
        <title>Comparative Genomics of Early-Diverging Mushroom-Forming Fungi Provides Insights into the Origins of Lignocellulose Decay Capabilities.</title>
        <authorList>
            <person name="Nagy L.G."/>
            <person name="Riley R."/>
            <person name="Tritt A."/>
            <person name="Adam C."/>
            <person name="Daum C."/>
            <person name="Floudas D."/>
            <person name="Sun H."/>
            <person name="Yadav J.S."/>
            <person name="Pangilinan J."/>
            <person name="Larsson K.H."/>
            <person name="Matsuura K."/>
            <person name="Barry K."/>
            <person name="Labutti K."/>
            <person name="Kuo R."/>
            <person name="Ohm R.A."/>
            <person name="Bhattacharya S.S."/>
            <person name="Shirouzu T."/>
            <person name="Yoshinaga Y."/>
            <person name="Martin F.M."/>
            <person name="Grigoriev I.V."/>
            <person name="Hibbett D.S."/>
        </authorList>
    </citation>
    <scope>NUCLEOTIDE SEQUENCE [LARGE SCALE GENOMIC DNA]</scope>
    <source>
        <strain evidence="2 3">CBS 109695</strain>
    </source>
</reference>
<evidence type="ECO:0000313" key="3">
    <source>
        <dbReference type="Proteomes" id="UP000076532"/>
    </source>
</evidence>
<name>A0A166DJ66_9AGAM</name>
<sequence length="119" mass="12723">MLLFTPTNTLTLRLALIMALFSYGASAAPHSHTKRCNDVMYEPCYAAADCCAFSYCQSTVMDNGTAVGACFPGFSEKPYTKIVTPATALAIPTPAKTGYKPPGSSGCADLPWYDRIYGC</sequence>
<dbReference type="Proteomes" id="UP000076532">
    <property type="component" value="Unassembled WGS sequence"/>
</dbReference>
<dbReference type="EMBL" id="KV417612">
    <property type="protein sequence ID" value="KZP14775.1"/>
    <property type="molecule type" value="Genomic_DNA"/>
</dbReference>
<keyword evidence="3" id="KW-1185">Reference proteome</keyword>
<dbReference type="AlphaFoldDB" id="A0A166DJ66"/>
<protein>
    <submittedName>
        <fullName evidence="2">Uncharacterized protein</fullName>
    </submittedName>
</protein>